<dbReference type="Proteomes" id="UP000663829">
    <property type="component" value="Unassembled WGS sequence"/>
</dbReference>
<dbReference type="PROSITE" id="PS50011">
    <property type="entry name" value="PROTEIN_KINASE_DOM"/>
    <property type="match status" value="1"/>
</dbReference>
<dbReference type="SUPFAM" id="SSF56112">
    <property type="entry name" value="Protein kinase-like (PK-like)"/>
    <property type="match status" value="1"/>
</dbReference>
<evidence type="ECO:0000256" key="4">
    <source>
        <dbReference type="SAM" id="MobiDB-lite"/>
    </source>
</evidence>
<dbReference type="GO" id="GO:0005737">
    <property type="term" value="C:cytoplasm"/>
    <property type="evidence" value="ECO:0007669"/>
    <property type="project" value="TreeGrafter"/>
</dbReference>
<feature type="compositionally biased region" description="Polar residues" evidence="4">
    <location>
        <begin position="626"/>
        <end position="655"/>
    </location>
</feature>
<dbReference type="Gene3D" id="1.10.510.10">
    <property type="entry name" value="Transferase(Phosphotransferase) domain 1"/>
    <property type="match status" value="1"/>
</dbReference>
<feature type="region of interest" description="Disordered" evidence="4">
    <location>
        <begin position="958"/>
        <end position="987"/>
    </location>
</feature>
<feature type="domain" description="Protein kinase" evidence="5">
    <location>
        <begin position="99"/>
        <end position="376"/>
    </location>
</feature>
<sequence>MASSKISFQNKYRSNRHRSKQNRRSRSNEDILTKISNGAGVGIGKQRQARNSNWSSLGSLNSFGESVHQSTTTPPSSQDLKQNGVSSSSGQRETLHSRFEFKQTLGKGTYGKVKLALDKRKNEQVTNPKSNIFVAKRPIMSAAVHFGVIPVAIKTIKKSRIENPHDLARIRREIDFMTGLNHPHVIKIKEVYESREKIILVMEYASGGELYDYLNRMKRIPESEARAIFRQIVSAVHFLHKNQIVHRDLKLENILIDHNGDIKLADFGLSNSWSPRRLLHTFCGSPLYASPEIVSGIPYYGPEVDCWSLGVLLYTLVYGSMPFQGGDYNRLVRNITSGEFIQPREQSGALGLIRKCLTVIPSKRSTIDDIAEHWWVNLGFKCPPVYFHTYTPRKNGGVQALPFETFPTPNSVPVQPQPAPLPPPQSFHPVTKGVPVLTNGNMSSVGPSSKANSITSNNHLPQNNTNYSNSARNHYHNTTTATTNNAPVPNSNYSNNNTNAKSNYFSRRTTAERNGIRDRALPLIQFCLKPDASLRATTKDIMRHNWLCTGPLLSLRLHSSIIPSDKIRYRNSIAAPTTTISHSSLDQTSIPSSSPPPIKNYLRSTNDQNTTNDDHRYSSSMQSSSTNNRYSAKNSTDTPISTANDSSPLTPVSATDSNSLVELELNTSSFFSSSDLTRSSAPAPQSVAALRNKDLKNKNHRASAIPVATRHLFDKPDKSYNSKSEQKVHRPLSLSLDDKHDPNDFHFVAAKRSSIKNNNINGNTYNSVFDPVSSSPYAFKDNQKSTLIDGSSSSFDIDNKNHHRQNGSNNGVQAVLRKGRQTISPTSPSRLSVDLTNILHSNSIEDDSSKSLKDQIYSPNSKLRPSTTNTPTRYTLANARSVSPNMKEKRLLPEDHNILTRYLVSYDFDSTRPFSSPIKPNTTVVNNSVESSGKIVPSLAGSTIISGVKFVTPTMRTTTWSDDRNNKPRSDDRNNKTKSLNGNNMFEIPSSSKYMDEMNAKKNNYNTNTTNSSDSYIKKLGELSIGTNTSIPALNTTTTVHRTNPTSASILCSLALPKRDSFHSSSNTPRDSCKKFEDNTNNSLMQIRIQE</sequence>
<feature type="compositionally biased region" description="Polar residues" evidence="4">
    <location>
        <begin position="977"/>
        <end position="987"/>
    </location>
</feature>
<dbReference type="InterPro" id="IPR011009">
    <property type="entry name" value="Kinase-like_dom_sf"/>
</dbReference>
<dbReference type="Pfam" id="PF00069">
    <property type="entry name" value="Pkinase"/>
    <property type="match status" value="1"/>
</dbReference>
<dbReference type="Proteomes" id="UP000681722">
    <property type="component" value="Unassembled WGS sequence"/>
</dbReference>
<reference evidence="6" key="1">
    <citation type="submission" date="2021-02" db="EMBL/GenBank/DDBJ databases">
        <authorList>
            <person name="Nowell W R."/>
        </authorList>
    </citation>
    <scope>NUCLEOTIDE SEQUENCE</scope>
</reference>
<evidence type="ECO:0000313" key="6">
    <source>
        <dbReference type="EMBL" id="CAF0835630.1"/>
    </source>
</evidence>
<dbReference type="PANTHER" id="PTHR24346">
    <property type="entry name" value="MAP/MICROTUBULE AFFINITY-REGULATING KINASE"/>
    <property type="match status" value="1"/>
</dbReference>
<evidence type="ECO:0000313" key="8">
    <source>
        <dbReference type="Proteomes" id="UP000663829"/>
    </source>
</evidence>
<feature type="region of interest" description="Disordered" evidence="4">
    <location>
        <begin position="580"/>
        <end position="655"/>
    </location>
</feature>
<feature type="compositionally biased region" description="Polar residues" evidence="4">
    <location>
        <begin position="602"/>
        <end position="611"/>
    </location>
</feature>
<dbReference type="OrthoDB" id="541276at2759"/>
<dbReference type="GO" id="GO:0035556">
    <property type="term" value="P:intracellular signal transduction"/>
    <property type="evidence" value="ECO:0007669"/>
    <property type="project" value="TreeGrafter"/>
</dbReference>
<dbReference type="InterPro" id="IPR017441">
    <property type="entry name" value="Protein_kinase_ATP_BS"/>
</dbReference>
<evidence type="ECO:0000256" key="3">
    <source>
        <dbReference type="PROSITE-ProRule" id="PRU10141"/>
    </source>
</evidence>
<proteinExistence type="predicted"/>
<dbReference type="PANTHER" id="PTHR24346:SF93">
    <property type="entry name" value="NUAK FAMILY SNF1-LIKE KINASE 1"/>
    <property type="match status" value="1"/>
</dbReference>
<gene>
    <name evidence="6" type="ORF">GPM918_LOCUS5290</name>
    <name evidence="7" type="ORF">SRO942_LOCUS5290</name>
</gene>
<dbReference type="EMBL" id="CAJNOQ010000760">
    <property type="protein sequence ID" value="CAF0835630.1"/>
    <property type="molecule type" value="Genomic_DNA"/>
</dbReference>
<feature type="compositionally biased region" description="Polar residues" evidence="4">
    <location>
        <begin position="63"/>
        <end position="92"/>
    </location>
</feature>
<dbReference type="PROSITE" id="PS00107">
    <property type="entry name" value="PROTEIN_KINASE_ATP"/>
    <property type="match status" value="1"/>
</dbReference>
<dbReference type="InterPro" id="IPR000719">
    <property type="entry name" value="Prot_kinase_dom"/>
</dbReference>
<keyword evidence="2 3" id="KW-0067">ATP-binding</keyword>
<feature type="compositionally biased region" description="Low complexity" evidence="4">
    <location>
        <begin position="477"/>
        <end position="503"/>
    </location>
</feature>
<feature type="compositionally biased region" description="Polar residues" evidence="4">
    <location>
        <begin position="1"/>
        <end position="12"/>
    </location>
</feature>
<evidence type="ECO:0000313" key="7">
    <source>
        <dbReference type="EMBL" id="CAF3622839.1"/>
    </source>
</evidence>
<name>A0A813V114_9BILA</name>
<dbReference type="EMBL" id="CAJOBC010000760">
    <property type="protein sequence ID" value="CAF3622839.1"/>
    <property type="molecule type" value="Genomic_DNA"/>
</dbReference>
<organism evidence="6 8">
    <name type="scientific">Didymodactylos carnosus</name>
    <dbReference type="NCBI Taxonomy" id="1234261"/>
    <lineage>
        <taxon>Eukaryota</taxon>
        <taxon>Metazoa</taxon>
        <taxon>Spiralia</taxon>
        <taxon>Gnathifera</taxon>
        <taxon>Rotifera</taxon>
        <taxon>Eurotatoria</taxon>
        <taxon>Bdelloidea</taxon>
        <taxon>Philodinida</taxon>
        <taxon>Philodinidae</taxon>
        <taxon>Didymodactylos</taxon>
    </lineage>
</organism>
<dbReference type="FunFam" id="1.10.510.10:FF:000571">
    <property type="entry name" value="Maternal embryonic leucine zipper kinase"/>
    <property type="match status" value="1"/>
</dbReference>
<dbReference type="AlphaFoldDB" id="A0A813V114"/>
<feature type="compositionally biased region" description="Polar residues" evidence="4">
    <location>
        <begin position="444"/>
        <end position="472"/>
    </location>
</feature>
<feature type="compositionally biased region" description="Basic and acidic residues" evidence="4">
    <location>
        <begin position="961"/>
        <end position="975"/>
    </location>
</feature>
<dbReference type="GO" id="GO:0000226">
    <property type="term" value="P:microtubule cytoskeleton organization"/>
    <property type="evidence" value="ECO:0007669"/>
    <property type="project" value="TreeGrafter"/>
</dbReference>
<evidence type="ECO:0000259" key="5">
    <source>
        <dbReference type="PROSITE" id="PS50011"/>
    </source>
</evidence>
<protein>
    <recommendedName>
        <fullName evidence="5">Protein kinase domain-containing protein</fullName>
    </recommendedName>
</protein>
<dbReference type="InterPro" id="IPR008271">
    <property type="entry name" value="Ser/Thr_kinase_AS"/>
</dbReference>
<feature type="binding site" evidence="3">
    <location>
        <position position="136"/>
    </location>
    <ligand>
        <name>ATP</name>
        <dbReference type="ChEBI" id="CHEBI:30616"/>
    </ligand>
</feature>
<feature type="compositionally biased region" description="Low complexity" evidence="4">
    <location>
        <begin position="51"/>
        <end position="62"/>
    </location>
</feature>
<keyword evidence="1 3" id="KW-0547">Nucleotide-binding</keyword>
<dbReference type="GO" id="GO:0005524">
    <property type="term" value="F:ATP binding"/>
    <property type="evidence" value="ECO:0007669"/>
    <property type="project" value="UniProtKB-UniRule"/>
</dbReference>
<evidence type="ECO:0000256" key="2">
    <source>
        <dbReference type="ARBA" id="ARBA00022840"/>
    </source>
</evidence>
<feature type="compositionally biased region" description="Basic residues" evidence="4">
    <location>
        <begin position="13"/>
        <end position="25"/>
    </location>
</feature>
<feature type="region of interest" description="Disordered" evidence="4">
    <location>
        <begin position="1"/>
        <end position="100"/>
    </location>
</feature>
<dbReference type="PROSITE" id="PS00108">
    <property type="entry name" value="PROTEIN_KINASE_ST"/>
    <property type="match status" value="1"/>
</dbReference>
<keyword evidence="8" id="KW-1185">Reference proteome</keyword>
<feature type="region of interest" description="Disordered" evidence="4">
    <location>
        <begin position="444"/>
        <end position="503"/>
    </location>
</feature>
<dbReference type="SMART" id="SM00220">
    <property type="entry name" value="S_TKc"/>
    <property type="match status" value="1"/>
</dbReference>
<dbReference type="GO" id="GO:0050321">
    <property type="term" value="F:tau-protein kinase activity"/>
    <property type="evidence" value="ECO:0007669"/>
    <property type="project" value="TreeGrafter"/>
</dbReference>
<accession>A0A813V114</accession>
<evidence type="ECO:0000256" key="1">
    <source>
        <dbReference type="ARBA" id="ARBA00022741"/>
    </source>
</evidence>
<comment type="caution">
    <text evidence="6">The sequence shown here is derived from an EMBL/GenBank/DDBJ whole genome shotgun (WGS) entry which is preliminary data.</text>
</comment>